<comment type="catalytic activity">
    <reaction evidence="2">
        <text>a 3'-end 2',3'-cyclophospho-ribonucleotide-RNA + H2O = a 3'-end 2'-phospho-ribonucleotide-RNA + H(+)</text>
        <dbReference type="Rhea" id="RHEA:11828"/>
        <dbReference type="Rhea" id="RHEA-COMP:10464"/>
        <dbReference type="Rhea" id="RHEA-COMP:17353"/>
        <dbReference type="ChEBI" id="CHEBI:15377"/>
        <dbReference type="ChEBI" id="CHEBI:15378"/>
        <dbReference type="ChEBI" id="CHEBI:83064"/>
        <dbReference type="ChEBI" id="CHEBI:173113"/>
        <dbReference type="EC" id="3.1.4.58"/>
    </reaction>
</comment>
<dbReference type="InterPro" id="IPR009097">
    <property type="entry name" value="Cyclic_Pdiesterase"/>
</dbReference>
<dbReference type="PANTHER" id="PTHR35561:SF1">
    <property type="entry name" value="RNA 2',3'-CYCLIC PHOSPHODIESTERASE"/>
    <property type="match status" value="1"/>
</dbReference>
<gene>
    <name evidence="3" type="ORF">A7A08_01251</name>
</gene>
<comment type="similarity">
    <text evidence="2">Belongs to the 2H phosphoesterase superfamily. ThpR family.</text>
</comment>
<keyword evidence="4" id="KW-1185">Reference proteome</keyword>
<evidence type="ECO:0000256" key="2">
    <source>
        <dbReference type="HAMAP-Rule" id="MF_01940"/>
    </source>
</evidence>
<feature type="short sequence motif" description="HXTX 1" evidence="2">
    <location>
        <begin position="37"/>
        <end position="40"/>
    </location>
</feature>
<dbReference type="PANTHER" id="PTHR35561">
    <property type="entry name" value="RNA 2',3'-CYCLIC PHOSPHODIESTERASE"/>
    <property type="match status" value="1"/>
</dbReference>
<dbReference type="AlphaFoldDB" id="A0A1E2S0U8"/>
<feature type="active site" description="Proton acceptor" evidence="2">
    <location>
        <position position="120"/>
    </location>
</feature>
<organism evidence="3 4">
    <name type="scientific">Methyloligella halotolerans</name>
    <dbReference type="NCBI Taxonomy" id="1177755"/>
    <lineage>
        <taxon>Bacteria</taxon>
        <taxon>Pseudomonadati</taxon>
        <taxon>Pseudomonadota</taxon>
        <taxon>Alphaproteobacteria</taxon>
        <taxon>Hyphomicrobiales</taxon>
        <taxon>Hyphomicrobiaceae</taxon>
        <taxon>Methyloligella</taxon>
    </lineage>
</organism>
<dbReference type="GO" id="GO:0008664">
    <property type="term" value="F:RNA 2',3'-cyclic 3'-phosphodiesterase activity"/>
    <property type="evidence" value="ECO:0007669"/>
    <property type="project" value="UniProtKB-EC"/>
</dbReference>
<accession>A0A1E2S0U8</accession>
<dbReference type="Gene3D" id="3.90.1140.10">
    <property type="entry name" value="Cyclic phosphodiesterase"/>
    <property type="match status" value="1"/>
</dbReference>
<dbReference type="InterPro" id="IPR004175">
    <property type="entry name" value="RNA_CPDase"/>
</dbReference>
<comment type="function">
    <text evidence="2">Hydrolyzes RNA 2',3'-cyclic phosphodiester to an RNA 2'-phosphomonoester.</text>
</comment>
<feature type="short sequence motif" description="HXTX 2" evidence="2">
    <location>
        <begin position="120"/>
        <end position="123"/>
    </location>
</feature>
<protein>
    <recommendedName>
        <fullName evidence="2">RNA 2',3'-cyclic phosphodiesterase</fullName>
        <shortName evidence="2">RNA 2',3'-CPDase</shortName>
        <ecNumber evidence="2">3.1.4.58</ecNumber>
    </recommendedName>
</protein>
<keyword evidence="3" id="KW-0436">Ligase</keyword>
<dbReference type="OrthoDB" id="9793819at2"/>
<dbReference type="EMBL" id="MASI01000002">
    <property type="protein sequence ID" value="ODA68081.1"/>
    <property type="molecule type" value="Genomic_DNA"/>
</dbReference>
<dbReference type="HAMAP" id="MF_01940">
    <property type="entry name" value="RNA_CPDase"/>
    <property type="match status" value="1"/>
</dbReference>
<name>A0A1E2S0U8_9HYPH</name>
<evidence type="ECO:0000256" key="1">
    <source>
        <dbReference type="ARBA" id="ARBA00022801"/>
    </source>
</evidence>
<dbReference type="SUPFAM" id="SSF55144">
    <property type="entry name" value="LigT-like"/>
    <property type="match status" value="1"/>
</dbReference>
<dbReference type="Pfam" id="PF13563">
    <property type="entry name" value="2_5_RNA_ligase2"/>
    <property type="match status" value="1"/>
</dbReference>
<evidence type="ECO:0000313" key="3">
    <source>
        <dbReference type="EMBL" id="ODA68081.1"/>
    </source>
</evidence>
<feature type="active site" description="Proton donor" evidence="2">
    <location>
        <position position="37"/>
    </location>
</feature>
<sequence length="186" mass="20429">MPRLFSGIEIPEAIGYRMSLLRTGMTGARWIDPANYHLTLRFIGDVDGGTARDFAANLGHIDVEPFQLQFDGLGAFGGKKPRALWASLRPSEPLLNLQRAHERAARLAGLPAEARNFTPHVTIARLRGTKPISVAGYLESQGGFFSEPFTVDRFVLFSSRASIGGGPYVVEAEYPLEHQPLHHSFG</sequence>
<dbReference type="GO" id="GO:0016874">
    <property type="term" value="F:ligase activity"/>
    <property type="evidence" value="ECO:0007669"/>
    <property type="project" value="UniProtKB-KW"/>
</dbReference>
<dbReference type="GO" id="GO:0004113">
    <property type="term" value="F:2',3'-cyclic-nucleotide 3'-phosphodiesterase activity"/>
    <property type="evidence" value="ECO:0007669"/>
    <property type="project" value="InterPro"/>
</dbReference>
<dbReference type="NCBIfam" id="TIGR02258">
    <property type="entry name" value="2_5_ligase"/>
    <property type="match status" value="1"/>
</dbReference>
<dbReference type="PATRIC" id="fig|1177755.3.peg.1259"/>
<reference evidence="3" key="1">
    <citation type="submission" date="2016-07" db="EMBL/GenBank/DDBJ databases">
        <title>Draft genome sequence of Methyloligella halotolerans C2T (VKM B-2706T=CCUG 61687T=DSM 25045T), a halotolerant polyhydroxybutyrate accumulating methylotroph.</title>
        <authorList>
            <person name="Vasilenko O.V."/>
            <person name="Doronina N.V."/>
            <person name="Poroshina M.N."/>
            <person name="Tarlachkov S.V."/>
            <person name="Trotsenko Y.A."/>
        </authorList>
    </citation>
    <scope>NUCLEOTIDE SEQUENCE [LARGE SCALE GENOMIC DNA]</scope>
    <source>
        <strain evidence="3">VKM B-2706</strain>
    </source>
</reference>
<dbReference type="EC" id="3.1.4.58" evidence="2"/>
<keyword evidence="1 2" id="KW-0378">Hydrolase</keyword>
<dbReference type="RefSeq" id="WP_069094579.1">
    <property type="nucleotide sequence ID" value="NZ_MASI01000002.1"/>
</dbReference>
<dbReference type="STRING" id="1177755.A7A08_01251"/>
<evidence type="ECO:0000313" key="4">
    <source>
        <dbReference type="Proteomes" id="UP000095087"/>
    </source>
</evidence>
<proteinExistence type="inferred from homology"/>
<dbReference type="Proteomes" id="UP000095087">
    <property type="component" value="Unassembled WGS sequence"/>
</dbReference>
<comment type="caution">
    <text evidence="3">The sequence shown here is derived from an EMBL/GenBank/DDBJ whole genome shotgun (WGS) entry which is preliminary data.</text>
</comment>